<dbReference type="KEGG" id="amij:EQM06_07800"/>
<dbReference type="InterPro" id="IPR012349">
    <property type="entry name" value="Split_barrel_FMN-bd"/>
</dbReference>
<evidence type="ECO:0000259" key="5">
    <source>
        <dbReference type="SMART" id="SM00903"/>
    </source>
</evidence>
<feature type="domain" description="Flavin reductase like" evidence="5">
    <location>
        <begin position="11"/>
        <end position="157"/>
    </location>
</feature>
<evidence type="ECO:0000256" key="2">
    <source>
        <dbReference type="ARBA" id="ARBA00022630"/>
    </source>
</evidence>
<keyword evidence="7" id="KW-1185">Reference proteome</keyword>
<feature type="compositionally biased region" description="Basic residues" evidence="4">
    <location>
        <begin position="204"/>
        <end position="216"/>
    </location>
</feature>
<proteinExistence type="inferred from homology"/>
<dbReference type="PROSITE" id="PS51257">
    <property type="entry name" value="PROKAR_LIPOPROTEIN"/>
    <property type="match status" value="1"/>
</dbReference>
<name>A0A410PW37_9FIRM</name>
<feature type="region of interest" description="Disordered" evidence="4">
    <location>
        <begin position="192"/>
        <end position="216"/>
    </location>
</feature>
<dbReference type="InterPro" id="IPR052174">
    <property type="entry name" value="Flavoredoxin"/>
</dbReference>
<dbReference type="Proteomes" id="UP000287601">
    <property type="component" value="Chromosome"/>
</dbReference>
<accession>A0A410PW37</accession>
<evidence type="ECO:0000256" key="4">
    <source>
        <dbReference type="SAM" id="MobiDB-lite"/>
    </source>
</evidence>
<dbReference type="GO" id="GO:0010181">
    <property type="term" value="F:FMN binding"/>
    <property type="evidence" value="ECO:0007669"/>
    <property type="project" value="InterPro"/>
</dbReference>
<protein>
    <submittedName>
        <fullName evidence="6">Flavin reductase family protein</fullName>
    </submittedName>
</protein>
<evidence type="ECO:0000313" key="7">
    <source>
        <dbReference type="Proteomes" id="UP000287601"/>
    </source>
</evidence>
<dbReference type="InterPro" id="IPR002563">
    <property type="entry name" value="Flavin_Rdtase-like_dom"/>
</dbReference>
<reference evidence="6 7" key="1">
    <citation type="submission" date="2019-01" db="EMBL/GenBank/DDBJ databases">
        <title>Draft genomes of a novel of Aminipila strains.</title>
        <authorList>
            <person name="Ma S."/>
        </authorList>
    </citation>
    <scope>NUCLEOTIDE SEQUENCE [LARGE SCALE GENOMIC DNA]</scope>
    <source>
        <strain evidence="7">JN-39</strain>
    </source>
</reference>
<dbReference type="AlphaFoldDB" id="A0A410PW37"/>
<gene>
    <name evidence="6" type="ORF">EQM06_07800</name>
</gene>
<sequence length="216" mass="24696">MDKVSFKPGTMLNPVPVVMVSCGNEPSQYNIITIAWTGIINSEPPMTYISVRKSRHSHKIIEKNREFVINLCNEELTFSTDYCGVKSGRDVDKFKEQHLTPVKGEMVGCPMIGESPVNLECRVTQIIELPTHDMFMAEIVKVHADKSIMDEKGKILLENAALICYNHGEYFGIKRKPIGKFGYSVMKPKTKKRINRESLEQRKKQNKSKDKKYRGK</sequence>
<organism evidence="6 7">
    <name type="scientific">Aminipila luticellarii</name>
    <dbReference type="NCBI Taxonomy" id="2507160"/>
    <lineage>
        <taxon>Bacteria</taxon>
        <taxon>Bacillati</taxon>
        <taxon>Bacillota</taxon>
        <taxon>Clostridia</taxon>
        <taxon>Peptostreptococcales</taxon>
        <taxon>Anaerovoracaceae</taxon>
        <taxon>Aminipila</taxon>
    </lineage>
</organism>
<comment type="similarity">
    <text evidence="3">Belongs to the flavoredoxin family.</text>
</comment>
<dbReference type="SUPFAM" id="SSF50475">
    <property type="entry name" value="FMN-binding split barrel"/>
    <property type="match status" value="1"/>
</dbReference>
<dbReference type="GO" id="GO:0016646">
    <property type="term" value="F:oxidoreductase activity, acting on the CH-NH group of donors, NAD or NADP as acceptor"/>
    <property type="evidence" value="ECO:0007669"/>
    <property type="project" value="UniProtKB-ARBA"/>
</dbReference>
<dbReference type="PANTHER" id="PTHR43567">
    <property type="entry name" value="FLAVOREDOXIN-RELATED-RELATED"/>
    <property type="match status" value="1"/>
</dbReference>
<keyword evidence="2" id="KW-0285">Flavoprotein</keyword>
<dbReference type="PANTHER" id="PTHR43567:SF1">
    <property type="entry name" value="FLAVOREDOXIN"/>
    <property type="match status" value="1"/>
</dbReference>
<evidence type="ECO:0000256" key="3">
    <source>
        <dbReference type="ARBA" id="ARBA00038054"/>
    </source>
</evidence>
<dbReference type="Gene3D" id="2.30.110.10">
    <property type="entry name" value="Electron Transport, Fmn-binding Protein, Chain A"/>
    <property type="match status" value="1"/>
</dbReference>
<dbReference type="Pfam" id="PF01613">
    <property type="entry name" value="Flavin_Reduct"/>
    <property type="match status" value="1"/>
</dbReference>
<evidence type="ECO:0000313" key="6">
    <source>
        <dbReference type="EMBL" id="QAT43149.1"/>
    </source>
</evidence>
<comment type="cofactor">
    <cofactor evidence="1">
        <name>FMN</name>
        <dbReference type="ChEBI" id="CHEBI:58210"/>
    </cofactor>
</comment>
<evidence type="ECO:0000256" key="1">
    <source>
        <dbReference type="ARBA" id="ARBA00001917"/>
    </source>
</evidence>
<dbReference type="OrthoDB" id="9794638at2"/>
<dbReference type="SMART" id="SM00903">
    <property type="entry name" value="Flavin_Reduct"/>
    <property type="match status" value="1"/>
</dbReference>
<dbReference type="EMBL" id="CP035281">
    <property type="protein sequence ID" value="QAT43149.1"/>
    <property type="molecule type" value="Genomic_DNA"/>
</dbReference>
<dbReference type="RefSeq" id="WP_128745797.1">
    <property type="nucleotide sequence ID" value="NZ_CP035281.1"/>
</dbReference>